<keyword evidence="1" id="KW-0732">Signal</keyword>
<evidence type="ECO:0000313" key="3">
    <source>
        <dbReference type="Proteomes" id="UP000192042"/>
    </source>
</evidence>
<keyword evidence="3" id="KW-1185">Reference proteome</keyword>
<accession>A0A1W1I8W1</accession>
<dbReference type="EMBL" id="LT828648">
    <property type="protein sequence ID" value="SLM49444.1"/>
    <property type="molecule type" value="Genomic_DNA"/>
</dbReference>
<evidence type="ECO:0000313" key="2">
    <source>
        <dbReference type="EMBL" id="SLM49444.1"/>
    </source>
</evidence>
<sequence>MSVQHRRLNRYISLCWSLAVLLIVGCASPPAPSTPKPIAQRLVGKSQTHIRQCAGQPAKEVPYETGVILRYYKEASTFVGSTTFLEGSQHMRHRGCWASLLIEQDQVTGVEFEPIPKETNQIDDLCDEMFRTCVP</sequence>
<feature type="signal peptide" evidence="1">
    <location>
        <begin position="1"/>
        <end position="33"/>
    </location>
</feature>
<gene>
    <name evidence="2" type="ORF">NSJP_3277</name>
</gene>
<protein>
    <submittedName>
        <fullName evidence="2">Uncharacterized protein</fullName>
    </submittedName>
</protein>
<dbReference type="STRING" id="1325564.NSJP_3277"/>
<dbReference type="AlphaFoldDB" id="A0A1W1I8W1"/>
<reference evidence="2 3" key="1">
    <citation type="submission" date="2017-03" db="EMBL/GenBank/DDBJ databases">
        <authorList>
            <person name="Afonso C.L."/>
            <person name="Miller P.J."/>
            <person name="Scott M.A."/>
            <person name="Spackman E."/>
            <person name="Goraichik I."/>
            <person name="Dimitrov K.M."/>
            <person name="Suarez D.L."/>
            <person name="Swayne D.E."/>
        </authorList>
    </citation>
    <scope>NUCLEOTIDE SEQUENCE [LARGE SCALE GENOMIC DNA]</scope>
    <source>
        <strain evidence="2">Genome sequencing of Nitrospira japonica strain NJ11</strain>
    </source>
</reference>
<dbReference type="KEGG" id="nja:NSJP_3277"/>
<dbReference type="Proteomes" id="UP000192042">
    <property type="component" value="Chromosome I"/>
</dbReference>
<proteinExistence type="predicted"/>
<dbReference type="PROSITE" id="PS51257">
    <property type="entry name" value="PROKAR_LIPOPROTEIN"/>
    <property type="match status" value="1"/>
</dbReference>
<organism evidence="2 3">
    <name type="scientific">Nitrospira japonica</name>
    <dbReference type="NCBI Taxonomy" id="1325564"/>
    <lineage>
        <taxon>Bacteria</taxon>
        <taxon>Pseudomonadati</taxon>
        <taxon>Nitrospirota</taxon>
        <taxon>Nitrospiria</taxon>
        <taxon>Nitrospirales</taxon>
        <taxon>Nitrospiraceae</taxon>
        <taxon>Nitrospira</taxon>
    </lineage>
</organism>
<name>A0A1W1I8W1_9BACT</name>
<evidence type="ECO:0000256" key="1">
    <source>
        <dbReference type="SAM" id="SignalP"/>
    </source>
</evidence>
<feature type="chain" id="PRO_5013275122" evidence="1">
    <location>
        <begin position="34"/>
        <end position="135"/>
    </location>
</feature>